<proteinExistence type="predicted"/>
<evidence type="ECO:0008006" key="4">
    <source>
        <dbReference type="Google" id="ProtNLM"/>
    </source>
</evidence>
<keyword evidence="3" id="KW-1185">Reference proteome</keyword>
<dbReference type="RefSeq" id="WP_324273586.1">
    <property type="nucleotide sequence ID" value="NZ_CP141261.1"/>
</dbReference>
<name>A0ABZ1AUI0_9ACTN</name>
<feature type="transmembrane region" description="Helical" evidence="1">
    <location>
        <begin position="26"/>
        <end position="42"/>
    </location>
</feature>
<protein>
    <recommendedName>
        <fullName evidence="4">Ethanolamine permease</fullName>
    </recommendedName>
</protein>
<gene>
    <name evidence="2" type="ORF">U6N30_19590</name>
</gene>
<keyword evidence="1" id="KW-0812">Transmembrane</keyword>
<keyword evidence="1" id="KW-1133">Transmembrane helix</keyword>
<organism evidence="2 3">
    <name type="scientific">Blastococcus brunescens</name>
    <dbReference type="NCBI Taxonomy" id="1564165"/>
    <lineage>
        <taxon>Bacteria</taxon>
        <taxon>Bacillati</taxon>
        <taxon>Actinomycetota</taxon>
        <taxon>Actinomycetes</taxon>
        <taxon>Geodermatophilales</taxon>
        <taxon>Geodermatophilaceae</taxon>
        <taxon>Blastococcus</taxon>
    </lineage>
</organism>
<dbReference type="Proteomes" id="UP001324287">
    <property type="component" value="Chromosome"/>
</dbReference>
<evidence type="ECO:0000313" key="3">
    <source>
        <dbReference type="Proteomes" id="UP001324287"/>
    </source>
</evidence>
<dbReference type="EMBL" id="CP141261">
    <property type="protein sequence ID" value="WRL62231.1"/>
    <property type="molecule type" value="Genomic_DNA"/>
</dbReference>
<keyword evidence="1" id="KW-0472">Membrane</keyword>
<accession>A0ABZ1AUI0</accession>
<reference evidence="2 3" key="1">
    <citation type="submission" date="2023-12" db="EMBL/GenBank/DDBJ databases">
        <title>Blastococcus brunescens sp. nov., an actonobacterium isolated from sandstone collected in sahara desert.</title>
        <authorList>
            <person name="Gtari M."/>
            <person name="Ghodhbane F."/>
        </authorList>
    </citation>
    <scope>NUCLEOTIDE SEQUENCE [LARGE SCALE GENOMIC DNA]</scope>
    <source>
        <strain evidence="2 3">BMG 8361</strain>
    </source>
</reference>
<evidence type="ECO:0000313" key="2">
    <source>
        <dbReference type="EMBL" id="WRL62231.1"/>
    </source>
</evidence>
<sequence>MTTGIALVLAAAAVVATFFVDVKAAGITAAIFVAALAYFWFYSRHRLVANAPEEEFEAVSRAEAELAGD</sequence>
<evidence type="ECO:0000256" key="1">
    <source>
        <dbReference type="SAM" id="Phobius"/>
    </source>
</evidence>